<evidence type="ECO:0000313" key="2">
    <source>
        <dbReference type="EMBL" id="KFA01576.1"/>
    </source>
</evidence>
<dbReference type="AlphaFoldDB" id="A0A836P1K3"/>
<feature type="signal peptide" evidence="1">
    <location>
        <begin position="1"/>
        <end position="15"/>
    </location>
</feature>
<proteinExistence type="predicted"/>
<keyword evidence="1" id="KW-0732">Signal</keyword>
<gene>
    <name evidence="2" type="ORF">A11K_0114930</name>
</gene>
<protein>
    <recommendedName>
        <fullName evidence="3">S9 family peptidase</fullName>
    </recommendedName>
</protein>
<evidence type="ECO:0000256" key="1">
    <source>
        <dbReference type="SAM" id="SignalP"/>
    </source>
</evidence>
<feature type="chain" id="PRO_5032640515" description="S9 family peptidase" evidence="1">
    <location>
        <begin position="16"/>
        <end position="148"/>
    </location>
</feature>
<organism evidence="2">
    <name type="scientific">Xanthomonas vasicola pv. vasculorum NCPPB 890</name>
    <dbReference type="NCBI Taxonomy" id="1184265"/>
    <lineage>
        <taxon>Bacteria</taxon>
        <taxon>Pseudomonadati</taxon>
        <taxon>Pseudomonadota</taxon>
        <taxon>Gammaproteobacteria</taxon>
        <taxon>Lysobacterales</taxon>
        <taxon>Lysobacteraceae</taxon>
        <taxon>Xanthomonas</taxon>
    </lineage>
</organism>
<evidence type="ECO:0008006" key="3">
    <source>
        <dbReference type="Google" id="ProtNLM"/>
    </source>
</evidence>
<comment type="caution">
    <text evidence="2">The sequence shown here is derived from an EMBL/GenBank/DDBJ whole genome shotgun (WGS) entry which is preliminary data.</text>
</comment>
<sequence length="148" mass="16252">MLPLTLLLLATAVHAQSAAPLTIEQAMADPDWIGPSVDQAWWQWDGKQVQYLLKRDGSPVRDTYRQSTGGGTAERVADTARAGLDAANPSYDATRQRMLFARNGDIFLRDLRTGALTQLTRSNEIESHPQFASDGGAIWRAGNTRHSC</sequence>
<dbReference type="SUPFAM" id="SSF69304">
    <property type="entry name" value="Tricorn protease N-terminal domain"/>
    <property type="match status" value="1"/>
</dbReference>
<name>A0A836P1K3_XANVA</name>
<dbReference type="EMBL" id="AKBN01000873">
    <property type="protein sequence ID" value="KFA01576.1"/>
    <property type="molecule type" value="Genomic_DNA"/>
</dbReference>
<reference evidence="2" key="1">
    <citation type="submission" date="2012-05" db="EMBL/GenBank/DDBJ databases">
        <authorList>
            <person name="Studholme D.J."/>
            <person name="Wasukira A."/>
            <person name="Grant M."/>
        </authorList>
    </citation>
    <scope>NUCLEOTIDE SEQUENCE [LARGE SCALE GENOMIC DNA]</scope>
    <source>
        <strain evidence="2">NCPPB 890</strain>
    </source>
</reference>
<dbReference type="InterPro" id="IPR011042">
    <property type="entry name" value="6-blade_b-propeller_TolB-like"/>
</dbReference>
<accession>A0A836P1K3</accession>
<dbReference type="Gene3D" id="2.120.10.30">
    <property type="entry name" value="TolB, C-terminal domain"/>
    <property type="match status" value="1"/>
</dbReference>